<protein>
    <submittedName>
        <fullName evidence="1">Uncharacterized protein</fullName>
    </submittedName>
</protein>
<reference evidence="1" key="2">
    <citation type="journal article" date="2015" name="Fish Shellfish Immunol.">
        <title>Early steps in the European eel (Anguilla anguilla)-Vibrio vulnificus interaction in the gills: Role of the RtxA13 toxin.</title>
        <authorList>
            <person name="Callol A."/>
            <person name="Pajuelo D."/>
            <person name="Ebbesson L."/>
            <person name="Teles M."/>
            <person name="MacKenzie S."/>
            <person name="Amaro C."/>
        </authorList>
    </citation>
    <scope>NUCLEOTIDE SEQUENCE</scope>
</reference>
<name>A0A0E9U2R3_ANGAN</name>
<proteinExistence type="predicted"/>
<accession>A0A0E9U2R3</accession>
<sequence>MPRDWKTFWPFTHWRLMISRPVLLEFVSAFSGCVVYRNTHL</sequence>
<evidence type="ECO:0000313" key="1">
    <source>
        <dbReference type="EMBL" id="JAH59470.1"/>
    </source>
</evidence>
<reference evidence="1" key="1">
    <citation type="submission" date="2014-11" db="EMBL/GenBank/DDBJ databases">
        <authorList>
            <person name="Amaro Gonzalez C."/>
        </authorList>
    </citation>
    <scope>NUCLEOTIDE SEQUENCE</scope>
</reference>
<organism evidence="1">
    <name type="scientific">Anguilla anguilla</name>
    <name type="common">European freshwater eel</name>
    <name type="synonym">Muraena anguilla</name>
    <dbReference type="NCBI Taxonomy" id="7936"/>
    <lineage>
        <taxon>Eukaryota</taxon>
        <taxon>Metazoa</taxon>
        <taxon>Chordata</taxon>
        <taxon>Craniata</taxon>
        <taxon>Vertebrata</taxon>
        <taxon>Euteleostomi</taxon>
        <taxon>Actinopterygii</taxon>
        <taxon>Neopterygii</taxon>
        <taxon>Teleostei</taxon>
        <taxon>Anguilliformes</taxon>
        <taxon>Anguillidae</taxon>
        <taxon>Anguilla</taxon>
    </lineage>
</organism>
<dbReference type="EMBL" id="GBXM01049107">
    <property type="protein sequence ID" value="JAH59470.1"/>
    <property type="molecule type" value="Transcribed_RNA"/>
</dbReference>
<dbReference type="AlphaFoldDB" id="A0A0E9U2R3"/>